<keyword evidence="3" id="KW-1185">Reference proteome</keyword>
<reference evidence="2 3" key="1">
    <citation type="submission" date="2020-08" db="EMBL/GenBank/DDBJ databases">
        <title>Sequencing the genomes of 1000 actinobacteria strains.</title>
        <authorList>
            <person name="Klenk H.-P."/>
        </authorList>
    </citation>
    <scope>NUCLEOTIDE SEQUENCE [LARGE SCALE GENOMIC DNA]</scope>
    <source>
        <strain evidence="2 3">DSM 41827</strain>
    </source>
</reference>
<feature type="region of interest" description="Disordered" evidence="1">
    <location>
        <begin position="39"/>
        <end position="66"/>
    </location>
</feature>
<feature type="compositionally biased region" description="Basic residues" evidence="1">
    <location>
        <begin position="55"/>
        <end position="66"/>
    </location>
</feature>
<evidence type="ECO:0000256" key="1">
    <source>
        <dbReference type="SAM" id="MobiDB-lite"/>
    </source>
</evidence>
<dbReference type="AlphaFoldDB" id="A0A7W3NSX4"/>
<evidence type="ECO:0000313" key="3">
    <source>
        <dbReference type="Proteomes" id="UP000577386"/>
    </source>
</evidence>
<evidence type="ECO:0000313" key="2">
    <source>
        <dbReference type="EMBL" id="MBA9056171.1"/>
    </source>
</evidence>
<dbReference type="GeneID" id="93976638"/>
<proteinExistence type="predicted"/>
<dbReference type="EMBL" id="JACJIJ010000002">
    <property type="protein sequence ID" value="MBA9056171.1"/>
    <property type="molecule type" value="Genomic_DNA"/>
</dbReference>
<name>A0A7W3NSX4_STRMR</name>
<organism evidence="2 3">
    <name type="scientific">Streptomyces murinus</name>
    <dbReference type="NCBI Taxonomy" id="33900"/>
    <lineage>
        <taxon>Bacteria</taxon>
        <taxon>Bacillati</taxon>
        <taxon>Actinomycetota</taxon>
        <taxon>Actinomycetes</taxon>
        <taxon>Kitasatosporales</taxon>
        <taxon>Streptomycetaceae</taxon>
        <taxon>Streptomyces</taxon>
    </lineage>
</organism>
<dbReference type="RefSeq" id="WP_182776778.1">
    <property type="nucleotide sequence ID" value="NZ_BAAAHW010000005.1"/>
</dbReference>
<protein>
    <submittedName>
        <fullName evidence="2">Uncharacterized protein</fullName>
    </submittedName>
</protein>
<sequence>MIETENHARMRTEQLLLEAERQRLARELTRARRRARRIARAWAGGKGRGGDPHRTPSRWQRHLRTG</sequence>
<dbReference type="Proteomes" id="UP000577386">
    <property type="component" value="Unassembled WGS sequence"/>
</dbReference>
<gene>
    <name evidence="2" type="ORF">HDA42_005349</name>
</gene>
<comment type="caution">
    <text evidence="2">The sequence shown here is derived from an EMBL/GenBank/DDBJ whole genome shotgun (WGS) entry which is preliminary data.</text>
</comment>
<accession>A0A7W3NSX4</accession>